<protein>
    <submittedName>
        <fullName evidence="1">Uncharacterized protein</fullName>
    </submittedName>
</protein>
<dbReference type="RefSeq" id="WP_177060502.1">
    <property type="nucleotide sequence ID" value="NZ_JACARY010000040.1"/>
</dbReference>
<evidence type="ECO:0000313" key="2">
    <source>
        <dbReference type="Proteomes" id="UP000572863"/>
    </source>
</evidence>
<reference evidence="1 2" key="1">
    <citation type="submission" date="2020-04" db="EMBL/GenBank/DDBJ databases">
        <title>Molecular characterization of pseudomonads from Agaricus bisporus reveal novel blotch 2 pathogens in Western Europe.</title>
        <authorList>
            <person name="Taparia T."/>
            <person name="Krijger M."/>
            <person name="Haynes E."/>
            <person name="Elpinstone J.G."/>
            <person name="Noble R."/>
            <person name="Van Der Wolf J."/>
        </authorList>
    </citation>
    <scope>NUCLEOTIDE SEQUENCE [LARGE SCALE GENOMIC DNA]</scope>
    <source>
        <strain evidence="1 2">P7774</strain>
    </source>
</reference>
<gene>
    <name evidence="1" type="ORF">HX871_18800</name>
</gene>
<evidence type="ECO:0000313" key="1">
    <source>
        <dbReference type="EMBL" id="NWD96477.1"/>
    </source>
</evidence>
<comment type="caution">
    <text evidence="1">The sequence shown here is derived from an EMBL/GenBank/DDBJ whole genome shotgun (WGS) entry which is preliminary data.</text>
</comment>
<keyword evidence="2" id="KW-1185">Reference proteome</keyword>
<organism evidence="1 2">
    <name type="scientific">Pseudomonas reactans</name>
    <dbReference type="NCBI Taxonomy" id="117680"/>
    <lineage>
        <taxon>Bacteria</taxon>
        <taxon>Pseudomonadati</taxon>
        <taxon>Pseudomonadota</taxon>
        <taxon>Gammaproteobacteria</taxon>
        <taxon>Pseudomonadales</taxon>
        <taxon>Pseudomonadaceae</taxon>
        <taxon>Pseudomonas</taxon>
    </lineage>
</organism>
<proteinExistence type="predicted"/>
<sequence length="99" mass="11111">MSKNIVFTPGRQMYHFTQLRQEVGDLQLIGMMAQRLLNTSQLSIPMAVRAATDQFEMLDQLQQGSPIFSQMRADAGFGRLGVDPSPVKAEVQFIEHKGE</sequence>
<dbReference type="EMBL" id="JACARY010000040">
    <property type="protein sequence ID" value="NWD96477.1"/>
    <property type="molecule type" value="Genomic_DNA"/>
</dbReference>
<name>A0ABX2QXD0_9PSED</name>
<dbReference type="Proteomes" id="UP000572863">
    <property type="component" value="Unassembled WGS sequence"/>
</dbReference>
<accession>A0ABX2QXD0</accession>